<dbReference type="InterPro" id="IPR032700">
    <property type="entry name" value="IZUMO1"/>
</dbReference>
<keyword evidence="7" id="KW-1185">Reference proteome</keyword>
<dbReference type="Pfam" id="PF15005">
    <property type="entry name" value="IZUMO"/>
    <property type="match status" value="1"/>
</dbReference>
<dbReference type="InterPro" id="IPR036179">
    <property type="entry name" value="Ig-like_dom_sf"/>
</dbReference>
<accession>A0A8C9PA34</accession>
<reference evidence="6" key="1">
    <citation type="submission" date="2025-08" db="UniProtKB">
        <authorList>
            <consortium name="Ensembl"/>
        </authorList>
    </citation>
    <scope>IDENTIFICATION</scope>
</reference>
<feature type="signal peptide" evidence="4">
    <location>
        <begin position="1"/>
        <end position="21"/>
    </location>
</feature>
<dbReference type="PANTHER" id="PTHR35540">
    <property type="entry name" value="IZUMO SPERM-EGG FUSION PROTEIN 1"/>
    <property type="match status" value="1"/>
</dbReference>
<reference evidence="6" key="2">
    <citation type="submission" date="2025-09" db="UniProtKB">
        <authorList>
            <consortium name="Ensembl"/>
        </authorList>
    </citation>
    <scope>IDENTIFICATION</scope>
</reference>
<keyword evidence="3" id="KW-0812">Transmembrane</keyword>
<dbReference type="InterPro" id="IPR007110">
    <property type="entry name" value="Ig-like_dom"/>
</dbReference>
<organism evidence="6 7">
    <name type="scientific">Spermophilus dauricus</name>
    <name type="common">Daurian ground squirrel</name>
    <dbReference type="NCBI Taxonomy" id="99837"/>
    <lineage>
        <taxon>Eukaryota</taxon>
        <taxon>Metazoa</taxon>
        <taxon>Chordata</taxon>
        <taxon>Craniata</taxon>
        <taxon>Vertebrata</taxon>
        <taxon>Euteleostomi</taxon>
        <taxon>Mammalia</taxon>
        <taxon>Eutheria</taxon>
        <taxon>Euarchontoglires</taxon>
        <taxon>Glires</taxon>
        <taxon>Rodentia</taxon>
        <taxon>Sciuromorpha</taxon>
        <taxon>Sciuridae</taxon>
        <taxon>Xerinae</taxon>
        <taxon>Marmotini</taxon>
        <taxon>Spermophilus</taxon>
    </lineage>
</organism>
<dbReference type="AlphaFoldDB" id="A0A8C9PA34"/>
<dbReference type="Pfam" id="PF16706">
    <property type="entry name" value="Izumo-Ig"/>
    <property type="match status" value="1"/>
</dbReference>
<dbReference type="PROSITE" id="PS50835">
    <property type="entry name" value="IG_LIKE"/>
    <property type="match status" value="1"/>
</dbReference>
<dbReference type="GO" id="GO:0086080">
    <property type="term" value="F:protein binding involved in heterotypic cell-cell adhesion"/>
    <property type="evidence" value="ECO:0007669"/>
    <property type="project" value="TreeGrafter"/>
</dbReference>
<dbReference type="InterPro" id="IPR013783">
    <property type="entry name" value="Ig-like_fold"/>
</dbReference>
<name>A0A8C9PA34_SPEDA</name>
<evidence type="ECO:0000313" key="6">
    <source>
        <dbReference type="Ensembl" id="ENSSDAP00000005096.1"/>
    </source>
</evidence>
<comment type="similarity">
    <text evidence="1">Belongs to the Izumo family.</text>
</comment>
<dbReference type="InterPro" id="IPR032699">
    <property type="entry name" value="Izumo-Ig"/>
</dbReference>
<feature type="transmembrane region" description="Helical" evidence="3">
    <location>
        <begin position="294"/>
        <end position="312"/>
    </location>
</feature>
<dbReference type="GO" id="GO:0002080">
    <property type="term" value="C:acrosomal membrane"/>
    <property type="evidence" value="ECO:0007669"/>
    <property type="project" value="TreeGrafter"/>
</dbReference>
<evidence type="ECO:0000256" key="3">
    <source>
        <dbReference type="SAM" id="Phobius"/>
    </source>
</evidence>
<dbReference type="Proteomes" id="UP000694422">
    <property type="component" value="Unplaced"/>
</dbReference>
<proteinExistence type="inferred from homology"/>
<dbReference type="InterPro" id="IPR029389">
    <property type="entry name" value="IZUMO"/>
</dbReference>
<dbReference type="GO" id="GO:0005886">
    <property type="term" value="C:plasma membrane"/>
    <property type="evidence" value="ECO:0007669"/>
    <property type="project" value="TreeGrafter"/>
</dbReference>
<dbReference type="SUPFAM" id="SSF48726">
    <property type="entry name" value="Immunoglobulin"/>
    <property type="match status" value="1"/>
</dbReference>
<dbReference type="GO" id="GO:0007342">
    <property type="term" value="P:fusion of sperm to egg plasma membrane involved in single fertilization"/>
    <property type="evidence" value="ECO:0007669"/>
    <property type="project" value="InterPro"/>
</dbReference>
<keyword evidence="3" id="KW-0472">Membrane</keyword>
<keyword evidence="3" id="KW-1133">Transmembrane helix</keyword>
<evidence type="ECO:0000256" key="2">
    <source>
        <dbReference type="ARBA" id="ARBA00022729"/>
    </source>
</evidence>
<dbReference type="GO" id="GO:0035036">
    <property type="term" value="P:sperm-egg recognition"/>
    <property type="evidence" value="ECO:0007669"/>
    <property type="project" value="InterPro"/>
</dbReference>
<feature type="domain" description="Ig-like" evidence="5">
    <location>
        <begin position="167"/>
        <end position="242"/>
    </location>
</feature>
<keyword evidence="2 4" id="KW-0732">Signal</keyword>
<evidence type="ECO:0000259" key="5">
    <source>
        <dbReference type="PROSITE" id="PS50835"/>
    </source>
</evidence>
<dbReference type="PANTHER" id="PTHR35540:SF1">
    <property type="entry name" value="IZUMO SPERM-EGG FUSION PROTEIN 1"/>
    <property type="match status" value="1"/>
</dbReference>
<dbReference type="Ensembl" id="ENSSDAT00000005843.1">
    <property type="protein sequence ID" value="ENSSDAP00000005096.1"/>
    <property type="gene ID" value="ENSSDAG00000004765.1"/>
</dbReference>
<sequence length="375" mass="41461">MGLCFALPLAALASCLLPADCCITCDPTVIAAVKSLETDYLPGHLDAKGHKKLMDIVHKTLNEFKELPIKEGSYMGAVGEGRACLVLPIRGFWSGFLGPEMKGEFVRQLYWMLDKEKGDFMHESAQFLKEGVMLQTLIWCRNCEKEVHTCLKSKTCGERHVEVHEMEDMILDCLLTWHHISEGLTDYKFYRVWENNSETLLYKGKESTLTKPSVTEADEGKYRCQLDTVKSGPATIISYHVTVIPPNAGEEKPGSHIVTEEEGGNIPVIPDQPETMITTTTTHSSDTETRLQNILFWLLISFSIFLIVALILRQVTAENGRAGAGAVGRATEVSRELVGVTAWGAYLGGPGFDSCLNRSALWGWELGSGSQLLST</sequence>
<evidence type="ECO:0000313" key="7">
    <source>
        <dbReference type="Proteomes" id="UP000694422"/>
    </source>
</evidence>
<evidence type="ECO:0000256" key="4">
    <source>
        <dbReference type="SAM" id="SignalP"/>
    </source>
</evidence>
<evidence type="ECO:0000256" key="1">
    <source>
        <dbReference type="ARBA" id="ARBA00009633"/>
    </source>
</evidence>
<protein>
    <recommendedName>
        <fullName evidence="5">Ig-like domain-containing protein</fullName>
    </recommendedName>
</protein>
<dbReference type="GO" id="GO:0005102">
    <property type="term" value="F:signaling receptor binding"/>
    <property type="evidence" value="ECO:0007669"/>
    <property type="project" value="InterPro"/>
</dbReference>
<dbReference type="Gene3D" id="2.60.40.10">
    <property type="entry name" value="Immunoglobulins"/>
    <property type="match status" value="1"/>
</dbReference>
<feature type="chain" id="PRO_5034360070" description="Ig-like domain-containing protein" evidence="4">
    <location>
        <begin position="22"/>
        <end position="375"/>
    </location>
</feature>